<feature type="domain" description="Shikimate dehydrogenase substrate binding N-terminal" evidence="4">
    <location>
        <begin position="6"/>
        <end position="88"/>
    </location>
</feature>
<dbReference type="GO" id="GO:0004764">
    <property type="term" value="F:shikimate 3-dehydrogenase (NADP+) activity"/>
    <property type="evidence" value="ECO:0007669"/>
    <property type="project" value="InterPro"/>
</dbReference>
<evidence type="ECO:0000313" key="5">
    <source>
        <dbReference type="EMBL" id="GJM62118.1"/>
    </source>
</evidence>
<dbReference type="PANTHER" id="PTHR21089:SF1">
    <property type="entry name" value="BIFUNCTIONAL 3-DEHYDROQUINATE DEHYDRATASE_SHIKIMATE DEHYDROGENASE, CHLOROPLASTIC"/>
    <property type="match status" value="1"/>
</dbReference>
<dbReference type="CDD" id="cd01065">
    <property type="entry name" value="NAD_bind_Shikimate_DH"/>
    <property type="match status" value="1"/>
</dbReference>
<dbReference type="Pfam" id="PF08501">
    <property type="entry name" value="Shikimate_dh_N"/>
    <property type="match status" value="1"/>
</dbReference>
<comment type="pathway">
    <text evidence="1">Metabolic intermediate biosynthesis; chorismate biosynthesis; chorismate from D-erythrose 4-phosphate and phosphoenolpyruvate: step 4/7.</text>
</comment>
<dbReference type="GO" id="GO:0005829">
    <property type="term" value="C:cytosol"/>
    <property type="evidence" value="ECO:0007669"/>
    <property type="project" value="TreeGrafter"/>
</dbReference>
<proteinExistence type="predicted"/>
<dbReference type="GO" id="GO:0009423">
    <property type="term" value="P:chorismate biosynthetic process"/>
    <property type="evidence" value="ECO:0007669"/>
    <property type="project" value="TreeGrafter"/>
</dbReference>
<evidence type="ECO:0000259" key="4">
    <source>
        <dbReference type="Pfam" id="PF08501"/>
    </source>
</evidence>
<dbReference type="GO" id="GO:0050661">
    <property type="term" value="F:NADP binding"/>
    <property type="evidence" value="ECO:0007669"/>
    <property type="project" value="TreeGrafter"/>
</dbReference>
<dbReference type="InterPro" id="IPR036291">
    <property type="entry name" value="NAD(P)-bd_dom_sf"/>
</dbReference>
<dbReference type="Gene3D" id="3.40.50.720">
    <property type="entry name" value="NAD(P)-binding Rossmann-like Domain"/>
    <property type="match status" value="1"/>
</dbReference>
<keyword evidence="2" id="KW-0560">Oxidoreductase</keyword>
<dbReference type="InterPro" id="IPR013708">
    <property type="entry name" value="Shikimate_DH-bd_N"/>
</dbReference>
<dbReference type="GO" id="GO:0019632">
    <property type="term" value="P:shikimate metabolic process"/>
    <property type="evidence" value="ECO:0007669"/>
    <property type="project" value="TreeGrafter"/>
</dbReference>
<protein>
    <submittedName>
        <fullName evidence="5">Shikimate 5-dehydrogenase</fullName>
    </submittedName>
</protein>
<sequence length="256" mass="28940">MKQFGLIGKKLTHSFSKKYFTEKFKKEEIEDCQYDLFEIPEIAALPKLIQETAGLQGINVTIPYKNEVLPFMDRLDQSAKKIGAVNVVRILENGQLEGYNSDYYGFKNSLEKWLGDQQSEIKTALVLGTGGASKAVRVALEDLSITVKMVSRSAENADHTYTEIAENPQILKQCKLVVNTTPLGTFPNEAEKPDLPYEEITDQHFLYDLVYNPEITAFMQEGLRKGAKAKNGYEMLVLQAEKSWEIWQAEKTGEEA</sequence>
<dbReference type="AlphaFoldDB" id="A0AAN4W028"/>
<dbReference type="GO" id="GO:0009073">
    <property type="term" value="P:aromatic amino acid family biosynthetic process"/>
    <property type="evidence" value="ECO:0007669"/>
    <property type="project" value="UniProtKB-KW"/>
</dbReference>
<dbReference type="InterPro" id="IPR022893">
    <property type="entry name" value="Shikimate_DH_fam"/>
</dbReference>
<reference evidence="5 6" key="1">
    <citation type="submission" date="2021-12" db="EMBL/GenBank/DDBJ databases">
        <title>Genome sequencing of bacteria with rrn-lacking chromosome and rrn-plasmid.</title>
        <authorList>
            <person name="Anda M."/>
            <person name="Iwasaki W."/>
        </authorList>
    </citation>
    <scope>NUCLEOTIDE SEQUENCE [LARGE SCALE GENOMIC DNA]</scope>
    <source>
        <strain evidence="5 6">NBRC 15940</strain>
    </source>
</reference>
<dbReference type="Proteomes" id="UP001310022">
    <property type="component" value="Unassembled WGS sequence"/>
</dbReference>
<evidence type="ECO:0000313" key="6">
    <source>
        <dbReference type="Proteomes" id="UP001310022"/>
    </source>
</evidence>
<keyword evidence="3" id="KW-0057">Aromatic amino acid biosynthesis</keyword>
<keyword evidence="3" id="KW-0028">Amino-acid biosynthesis</keyword>
<comment type="caution">
    <text evidence="5">The sequence shown here is derived from an EMBL/GenBank/DDBJ whole genome shotgun (WGS) entry which is preliminary data.</text>
</comment>
<dbReference type="InterPro" id="IPR046346">
    <property type="entry name" value="Aminoacid_DH-like_N_sf"/>
</dbReference>
<dbReference type="RefSeq" id="WP_338237478.1">
    <property type="nucleotide sequence ID" value="NZ_BQKE01000001.1"/>
</dbReference>
<evidence type="ECO:0000256" key="1">
    <source>
        <dbReference type="ARBA" id="ARBA00004871"/>
    </source>
</evidence>
<accession>A0AAN4W028</accession>
<dbReference type="Gene3D" id="3.40.50.10860">
    <property type="entry name" value="Leucine Dehydrogenase, chain A, domain 1"/>
    <property type="match status" value="1"/>
</dbReference>
<dbReference type="SUPFAM" id="SSF53223">
    <property type="entry name" value="Aminoacid dehydrogenase-like, N-terminal domain"/>
    <property type="match status" value="1"/>
</dbReference>
<evidence type="ECO:0000256" key="2">
    <source>
        <dbReference type="ARBA" id="ARBA00023002"/>
    </source>
</evidence>
<dbReference type="SUPFAM" id="SSF51735">
    <property type="entry name" value="NAD(P)-binding Rossmann-fold domains"/>
    <property type="match status" value="1"/>
</dbReference>
<organism evidence="5 6">
    <name type="scientific">Persicobacter diffluens</name>
    <dbReference type="NCBI Taxonomy" id="981"/>
    <lineage>
        <taxon>Bacteria</taxon>
        <taxon>Pseudomonadati</taxon>
        <taxon>Bacteroidota</taxon>
        <taxon>Cytophagia</taxon>
        <taxon>Cytophagales</taxon>
        <taxon>Persicobacteraceae</taxon>
        <taxon>Persicobacter</taxon>
    </lineage>
</organism>
<dbReference type="EMBL" id="BQKE01000001">
    <property type="protein sequence ID" value="GJM62118.1"/>
    <property type="molecule type" value="Genomic_DNA"/>
</dbReference>
<dbReference type="PANTHER" id="PTHR21089">
    <property type="entry name" value="SHIKIMATE DEHYDROGENASE"/>
    <property type="match status" value="1"/>
</dbReference>
<name>A0AAN4W028_9BACT</name>
<keyword evidence="6" id="KW-1185">Reference proteome</keyword>
<gene>
    <name evidence="5" type="primary">aroE</name>
    <name evidence="5" type="ORF">PEDI_26700</name>
</gene>
<evidence type="ECO:0000256" key="3">
    <source>
        <dbReference type="ARBA" id="ARBA00023141"/>
    </source>
</evidence>